<organism evidence="2 3">
    <name type="scientific">Coptis chinensis</name>
    <dbReference type="NCBI Taxonomy" id="261450"/>
    <lineage>
        <taxon>Eukaryota</taxon>
        <taxon>Viridiplantae</taxon>
        <taxon>Streptophyta</taxon>
        <taxon>Embryophyta</taxon>
        <taxon>Tracheophyta</taxon>
        <taxon>Spermatophyta</taxon>
        <taxon>Magnoliopsida</taxon>
        <taxon>Ranunculales</taxon>
        <taxon>Ranunculaceae</taxon>
        <taxon>Coptidoideae</taxon>
        <taxon>Coptis</taxon>
    </lineage>
</organism>
<feature type="region of interest" description="Disordered" evidence="1">
    <location>
        <begin position="124"/>
        <end position="144"/>
    </location>
</feature>
<evidence type="ECO:0000313" key="3">
    <source>
        <dbReference type="Proteomes" id="UP000631114"/>
    </source>
</evidence>
<gene>
    <name evidence="2" type="ORF">IFM89_014311</name>
</gene>
<protein>
    <submittedName>
        <fullName evidence="2">Uncharacterized protein</fullName>
    </submittedName>
</protein>
<sequence length="144" mass="16232">MRKRGVDILMIQESKWECVDSRKAVQHWGRGEVGFAFLPSFGMSRYHYHLGQKKVVVGKILEGAFSLTIRCKWGESQLWGANIYGPVHNSLKENFWVELDDVMGWELEAKAYMAGHLRTRTLNGLPVPSGTHEPATPVASPSSF</sequence>
<evidence type="ECO:0000256" key="1">
    <source>
        <dbReference type="SAM" id="MobiDB-lite"/>
    </source>
</evidence>
<accession>A0A835LR95</accession>
<dbReference type="Proteomes" id="UP000631114">
    <property type="component" value="Unassembled WGS sequence"/>
</dbReference>
<reference evidence="2 3" key="1">
    <citation type="submission" date="2020-10" db="EMBL/GenBank/DDBJ databases">
        <title>The Coptis chinensis genome and diversification of protoberbering-type alkaloids.</title>
        <authorList>
            <person name="Wang B."/>
            <person name="Shu S."/>
            <person name="Song C."/>
            <person name="Liu Y."/>
        </authorList>
    </citation>
    <scope>NUCLEOTIDE SEQUENCE [LARGE SCALE GENOMIC DNA]</scope>
    <source>
        <strain evidence="2">HL-2020</strain>
        <tissue evidence="2">Leaf</tissue>
    </source>
</reference>
<proteinExistence type="predicted"/>
<name>A0A835LR95_9MAGN</name>
<keyword evidence="3" id="KW-1185">Reference proteome</keyword>
<evidence type="ECO:0000313" key="2">
    <source>
        <dbReference type="EMBL" id="KAF9605198.1"/>
    </source>
</evidence>
<dbReference type="EMBL" id="JADFTS010000005">
    <property type="protein sequence ID" value="KAF9605198.1"/>
    <property type="molecule type" value="Genomic_DNA"/>
</dbReference>
<dbReference type="AlphaFoldDB" id="A0A835LR95"/>
<comment type="caution">
    <text evidence="2">The sequence shown here is derived from an EMBL/GenBank/DDBJ whole genome shotgun (WGS) entry which is preliminary data.</text>
</comment>